<reference evidence="1 2" key="1">
    <citation type="journal article" date="2019" name="Sci. Rep.">
        <title>Orb-weaving spider Araneus ventricosus genome elucidates the spidroin gene catalogue.</title>
        <authorList>
            <person name="Kono N."/>
            <person name="Nakamura H."/>
            <person name="Ohtoshi R."/>
            <person name="Moran D.A.P."/>
            <person name="Shinohara A."/>
            <person name="Yoshida Y."/>
            <person name="Fujiwara M."/>
            <person name="Mori M."/>
            <person name="Tomita M."/>
            <person name="Arakawa K."/>
        </authorList>
    </citation>
    <scope>NUCLEOTIDE SEQUENCE [LARGE SCALE GENOMIC DNA]</scope>
</reference>
<proteinExistence type="predicted"/>
<protein>
    <submittedName>
        <fullName evidence="1">Uncharacterized protein</fullName>
    </submittedName>
</protein>
<comment type="caution">
    <text evidence="1">The sequence shown here is derived from an EMBL/GenBank/DDBJ whole genome shotgun (WGS) entry which is preliminary data.</text>
</comment>
<dbReference type="OrthoDB" id="10427926at2759"/>
<dbReference type="Proteomes" id="UP000499080">
    <property type="component" value="Unassembled WGS sequence"/>
</dbReference>
<dbReference type="AlphaFoldDB" id="A0A4Y1ZXG3"/>
<accession>A0A4Y1ZXG3</accession>
<sequence length="118" mass="13292">MIPFCQRVLDRVPGKPSNVSNWHFLAYYSFETNDLLYYFLPIIHLPSCYDVTATWLDYSGAQSFVGPVLSDVKNYGGRGYKDIGRSKGGDSGWSLFISALEVSLIEAALLTVRFDRII</sequence>
<evidence type="ECO:0000313" key="1">
    <source>
        <dbReference type="EMBL" id="GBL72100.1"/>
    </source>
</evidence>
<gene>
    <name evidence="1" type="ORF">AVEN_115110_1</name>
</gene>
<evidence type="ECO:0000313" key="2">
    <source>
        <dbReference type="Proteomes" id="UP000499080"/>
    </source>
</evidence>
<keyword evidence="2" id="KW-1185">Reference proteome</keyword>
<organism evidence="1 2">
    <name type="scientific">Araneus ventricosus</name>
    <name type="common">Orbweaver spider</name>
    <name type="synonym">Epeira ventricosa</name>
    <dbReference type="NCBI Taxonomy" id="182803"/>
    <lineage>
        <taxon>Eukaryota</taxon>
        <taxon>Metazoa</taxon>
        <taxon>Ecdysozoa</taxon>
        <taxon>Arthropoda</taxon>
        <taxon>Chelicerata</taxon>
        <taxon>Arachnida</taxon>
        <taxon>Araneae</taxon>
        <taxon>Araneomorphae</taxon>
        <taxon>Entelegynae</taxon>
        <taxon>Araneoidea</taxon>
        <taxon>Araneidae</taxon>
        <taxon>Araneus</taxon>
    </lineage>
</organism>
<name>A0A4Y1ZXG3_ARAVE</name>
<dbReference type="EMBL" id="BGPR01000001">
    <property type="protein sequence ID" value="GBL72100.1"/>
    <property type="molecule type" value="Genomic_DNA"/>
</dbReference>